<sequence length="69" mass="7313">MRRAQERALRVALDGVDERCRAVLLLVAAGPRPDGRLIAEAAGVAACSAGAARGRCLALLRRRMAEAGW</sequence>
<dbReference type="EMBL" id="CP073249">
    <property type="protein sequence ID" value="QUF08359.1"/>
    <property type="molecule type" value="Genomic_DNA"/>
</dbReference>
<proteinExistence type="predicted"/>
<organism evidence="1 2">
    <name type="scientific">Actinosynnema pretiosum subsp. pretiosum</name>
    <dbReference type="NCBI Taxonomy" id="103721"/>
    <lineage>
        <taxon>Bacteria</taxon>
        <taxon>Bacillati</taxon>
        <taxon>Actinomycetota</taxon>
        <taxon>Actinomycetes</taxon>
        <taxon>Pseudonocardiales</taxon>
        <taxon>Pseudonocardiaceae</taxon>
        <taxon>Actinosynnema</taxon>
    </lineage>
</organism>
<reference evidence="1" key="1">
    <citation type="submission" date="2021-04" db="EMBL/GenBank/DDBJ databases">
        <title>Genomic sequence of Actinosynnema pretiosum subsp. pretiosum ATCC 31280 (C-14919).</title>
        <authorList>
            <person name="Bai L."/>
            <person name="Wang X."/>
            <person name="Xiao Y."/>
        </authorList>
    </citation>
    <scope>NUCLEOTIDE SEQUENCE</scope>
    <source>
        <strain evidence="1">ATCC 31280</strain>
    </source>
</reference>
<dbReference type="AlphaFoldDB" id="A0AA45R7V7"/>
<gene>
    <name evidence="1" type="ORF">KCV87_22050</name>
</gene>
<dbReference type="Proteomes" id="UP000677152">
    <property type="component" value="Chromosome"/>
</dbReference>
<evidence type="ECO:0000313" key="2">
    <source>
        <dbReference type="Proteomes" id="UP000677152"/>
    </source>
</evidence>
<name>A0AA45R7V7_9PSEU</name>
<accession>A0AA45R7V7</accession>
<evidence type="ECO:0000313" key="1">
    <source>
        <dbReference type="EMBL" id="QUF08359.1"/>
    </source>
</evidence>
<protein>
    <submittedName>
        <fullName evidence="1">Uncharacterized protein</fullName>
    </submittedName>
</protein>